<feature type="domain" description="S1 motif" evidence="12">
    <location>
        <begin position="189"/>
        <end position="290"/>
    </location>
</feature>
<dbReference type="Gene3D" id="1.25.40.10">
    <property type="entry name" value="Tetratricopeptide repeat domain"/>
    <property type="match status" value="1"/>
</dbReference>
<feature type="domain" description="S1 motif" evidence="12">
    <location>
        <begin position="1350"/>
        <end position="1421"/>
    </location>
</feature>
<evidence type="ECO:0000256" key="1">
    <source>
        <dbReference type="ARBA" id="ARBA00002863"/>
    </source>
</evidence>
<dbReference type="FunFam" id="2.40.50.140:FF:000279">
    <property type="entry name" value="rRNA biogenesis protein rrp5"/>
    <property type="match status" value="1"/>
</dbReference>
<evidence type="ECO:0000256" key="5">
    <source>
        <dbReference type="ARBA" id="ARBA00022553"/>
    </source>
</evidence>
<dbReference type="GO" id="GO:0006364">
    <property type="term" value="P:rRNA processing"/>
    <property type="evidence" value="ECO:0007669"/>
    <property type="project" value="UniProtKB-KW"/>
</dbReference>
<feature type="region of interest" description="Disordered" evidence="11">
    <location>
        <begin position="130"/>
        <end position="169"/>
    </location>
</feature>
<dbReference type="CDD" id="cd05702">
    <property type="entry name" value="S1_Rrp5_repeat_hs11_sc8"/>
    <property type="match status" value="1"/>
</dbReference>
<dbReference type="GO" id="GO:0032040">
    <property type="term" value="C:small-subunit processome"/>
    <property type="evidence" value="ECO:0007669"/>
    <property type="project" value="TreeGrafter"/>
</dbReference>
<feature type="domain" description="S1 motif" evidence="12">
    <location>
        <begin position="499"/>
        <end position="574"/>
    </location>
</feature>
<evidence type="ECO:0000256" key="11">
    <source>
        <dbReference type="SAM" id="MobiDB-lite"/>
    </source>
</evidence>
<organism evidence="13 14">
    <name type="scientific">Dendryphion nanum</name>
    <dbReference type="NCBI Taxonomy" id="256645"/>
    <lineage>
        <taxon>Eukaryota</taxon>
        <taxon>Fungi</taxon>
        <taxon>Dikarya</taxon>
        <taxon>Ascomycota</taxon>
        <taxon>Pezizomycotina</taxon>
        <taxon>Dothideomycetes</taxon>
        <taxon>Pleosporomycetidae</taxon>
        <taxon>Pleosporales</taxon>
        <taxon>Torulaceae</taxon>
        <taxon>Dendryphion</taxon>
    </lineage>
</organism>
<evidence type="ECO:0000313" key="13">
    <source>
        <dbReference type="EMBL" id="KAH7113837.1"/>
    </source>
</evidence>
<keyword evidence="7" id="KW-0539">Nucleus</keyword>
<gene>
    <name evidence="13" type="ORF">B0J11DRAFT_497270</name>
</gene>
<feature type="compositionally biased region" description="Acidic residues" evidence="11">
    <location>
        <begin position="1429"/>
        <end position="1459"/>
    </location>
</feature>
<feature type="domain" description="S1 motif" evidence="12">
    <location>
        <begin position="685"/>
        <end position="754"/>
    </location>
</feature>
<dbReference type="FunFam" id="2.40.50.140:FF:000155">
    <property type="entry name" value="rRNA biogenesis protein RRP5"/>
    <property type="match status" value="1"/>
</dbReference>
<evidence type="ECO:0000256" key="9">
    <source>
        <dbReference type="ARBA" id="ARBA00073619"/>
    </source>
</evidence>
<dbReference type="FunFam" id="2.40.50.140:FF:000278">
    <property type="entry name" value="rRNA biogenesis protein rrp5"/>
    <property type="match status" value="1"/>
</dbReference>
<dbReference type="FunFam" id="2.40.50.140:FF:000196">
    <property type="entry name" value="rRNA biogenesis protein RRP5"/>
    <property type="match status" value="1"/>
</dbReference>
<feature type="compositionally biased region" description="Acidic residues" evidence="11">
    <location>
        <begin position="1469"/>
        <end position="1479"/>
    </location>
</feature>
<dbReference type="InterPro" id="IPR003029">
    <property type="entry name" value="S1_domain"/>
</dbReference>
<evidence type="ECO:0000256" key="8">
    <source>
        <dbReference type="ARBA" id="ARBA00055575"/>
    </source>
</evidence>
<keyword evidence="5" id="KW-0597">Phosphoprotein</keyword>
<feature type="compositionally biased region" description="Basic residues" evidence="11">
    <location>
        <begin position="153"/>
        <end position="164"/>
    </location>
</feature>
<dbReference type="CDD" id="cd05693">
    <property type="entry name" value="S1_Rrp5_repeat_hs1_sc1"/>
    <property type="match status" value="1"/>
</dbReference>
<evidence type="ECO:0000256" key="4">
    <source>
        <dbReference type="ARBA" id="ARBA00022552"/>
    </source>
</evidence>
<dbReference type="SUPFAM" id="SSF48452">
    <property type="entry name" value="TPR-like"/>
    <property type="match status" value="2"/>
</dbReference>
<evidence type="ECO:0000313" key="14">
    <source>
        <dbReference type="Proteomes" id="UP000700596"/>
    </source>
</evidence>
<dbReference type="GO" id="GO:0003723">
    <property type="term" value="F:RNA binding"/>
    <property type="evidence" value="ECO:0007669"/>
    <property type="project" value="TreeGrafter"/>
</dbReference>
<dbReference type="Proteomes" id="UP000700596">
    <property type="component" value="Unassembled WGS sequence"/>
</dbReference>
<dbReference type="CDD" id="cd05707">
    <property type="entry name" value="S1_Rrp5_repeat_sc11"/>
    <property type="match status" value="1"/>
</dbReference>
<dbReference type="InterPro" id="IPR008847">
    <property type="entry name" value="Suf"/>
</dbReference>
<proteinExistence type="predicted"/>
<evidence type="ECO:0000259" key="12">
    <source>
        <dbReference type="PROSITE" id="PS50126"/>
    </source>
</evidence>
<keyword evidence="4" id="KW-0698">rRNA processing</keyword>
<dbReference type="Pfam" id="PF23459">
    <property type="entry name" value="S1_RRP5"/>
    <property type="match status" value="1"/>
</dbReference>
<accession>A0A9P9IBH2</accession>
<dbReference type="EMBL" id="JAGMWT010000018">
    <property type="protein sequence ID" value="KAH7113837.1"/>
    <property type="molecule type" value="Genomic_DNA"/>
</dbReference>
<dbReference type="InterPro" id="IPR003107">
    <property type="entry name" value="HAT"/>
</dbReference>
<comment type="subcellular location">
    <subcellularLocation>
        <location evidence="2">Nucleus</location>
        <location evidence="2">Nucleolus</location>
    </subcellularLocation>
</comment>
<dbReference type="Pfam" id="PF05843">
    <property type="entry name" value="Suf"/>
    <property type="match status" value="1"/>
</dbReference>
<keyword evidence="14" id="KW-1185">Reference proteome</keyword>
<evidence type="ECO:0000256" key="7">
    <source>
        <dbReference type="ARBA" id="ARBA00023242"/>
    </source>
</evidence>
<feature type="region of interest" description="Disordered" evidence="11">
    <location>
        <begin position="40"/>
        <end position="104"/>
    </location>
</feature>
<dbReference type="CDD" id="cd04461">
    <property type="entry name" value="S1_Rrp5_repeat_hs8_sc7"/>
    <property type="match status" value="1"/>
</dbReference>
<dbReference type="InterPro" id="IPR048059">
    <property type="entry name" value="Rrp5_S1_rpt_hs1_sc1"/>
</dbReference>
<feature type="domain" description="S1 motif" evidence="12">
    <location>
        <begin position="773"/>
        <end position="846"/>
    </location>
</feature>
<dbReference type="SMART" id="SM00316">
    <property type="entry name" value="S1"/>
    <property type="match status" value="12"/>
</dbReference>
<dbReference type="InterPro" id="IPR045209">
    <property type="entry name" value="Rrp5"/>
</dbReference>
<dbReference type="PANTHER" id="PTHR23270:SF10">
    <property type="entry name" value="PROTEIN RRP5 HOMOLOG"/>
    <property type="match status" value="1"/>
</dbReference>
<feature type="domain" description="S1 motif" evidence="12">
    <location>
        <begin position="591"/>
        <end position="665"/>
    </location>
</feature>
<keyword evidence="3" id="KW-0690">Ribosome biogenesis</keyword>
<dbReference type="SUPFAM" id="SSF50249">
    <property type="entry name" value="Nucleic acid-binding proteins"/>
    <property type="match status" value="12"/>
</dbReference>
<feature type="domain" description="S1 motif" evidence="12">
    <location>
        <begin position="1261"/>
        <end position="1330"/>
    </location>
</feature>
<reference evidence="13" key="1">
    <citation type="journal article" date="2021" name="Nat. Commun.">
        <title>Genetic determinants of endophytism in the Arabidopsis root mycobiome.</title>
        <authorList>
            <person name="Mesny F."/>
            <person name="Miyauchi S."/>
            <person name="Thiergart T."/>
            <person name="Pickel B."/>
            <person name="Atanasova L."/>
            <person name="Karlsson M."/>
            <person name="Huettel B."/>
            <person name="Barry K.W."/>
            <person name="Haridas S."/>
            <person name="Chen C."/>
            <person name="Bauer D."/>
            <person name="Andreopoulos W."/>
            <person name="Pangilinan J."/>
            <person name="LaButti K."/>
            <person name="Riley R."/>
            <person name="Lipzen A."/>
            <person name="Clum A."/>
            <person name="Drula E."/>
            <person name="Henrissat B."/>
            <person name="Kohler A."/>
            <person name="Grigoriev I.V."/>
            <person name="Martin F.M."/>
            <person name="Hacquard S."/>
        </authorList>
    </citation>
    <scope>NUCLEOTIDE SEQUENCE</scope>
    <source>
        <strain evidence="13">MPI-CAGE-CH-0243</strain>
    </source>
</reference>
<feature type="region of interest" description="Disordered" evidence="11">
    <location>
        <begin position="942"/>
        <end position="961"/>
    </location>
</feature>
<sequence length="1827" mass="201611">MSANGTSSIADPSKLFSAVWSYCRIFLSRDKQASIVTMAPIKRKAENGTAPPKKEKDQSTDRSAKRQRKSDVAALDTKPAKPETGAQKSSIFNEEEKSFPRGGASVLTPLEHKQIQIKATQDVLFEQAGLQRNGGKDGSDVDSDIEMGDTPKAAKKKKKSKKDKKSGAIEEQEKIVKVQGLNFKNLFPGTLVLGQVSEITPQGLTLALPNNLVGSVPITAISDKLTARIEKLVAEEESSNAGEQEADDFEDIDLQGMFYIGQYLRGYVVSTFDETRSGSTSKKKIELSINPSLVNQGLEKSNIVTNGTIQASVVSNEDKGLIMEMGLTEQELKGFLAKGDLDPKVDLAKVQEGTVILCYVSGFNSNGRIVKLSSDYPKLGNIHKLSYVAAAPTIDVFLPGTAAELLVTDSTASTITGKIIGSLDATVDIIHSGATVKQVDLAEKHKIGSKVKVRVIYTLPDSESKTVGVSLLPHVVSLSPCLSGKAKERKDPLLLAPLSFIVEEAKVIKVDPVVGLYFDIGVRDVGAFSHISKLTDGKVERLSEDSGPYKLGSTHRARIIGFNPMDGLFQLSLEQKILEQPFLRVQDIQIGQIVKGTIHKLIHDQRESTHILVNLADGITGLVPEMHLSDVRLQHPERKFREGVKVTARVLSTDADKRHVQLTLKKSLVNSDITPWTDYARISVGDRGPGTLVDVQRNGALVRFYGDIKAWLPAAEMSEAYVEDATRHYQKGTVVNVRVLSLDPDEHRMLVSCKDPDAIDPEREALFHSLNAGDIVNGVVMEKSEESVTVDLGQGVKGVLRIGHLTDGSEKKDKSTFARIRVGGPLEEVVVLDKHTKSRTITLTNKPSLRKDAQTRTLITQFQDLRKGDVVHGFVRGIMPNQVFVELGGGVVGLLFSSQIPDDMKTVPQFGLRKDQSISARVTHVDAGQARFWLSMRSDADPAPTTVVKPASGEPTKNPVDENIKSTADLKFGVSTMVRIRSVKSTQLNVKIADNLTGRIAIAEVFDDWDQIKDKKNPLAEFKTNDLLPVKVLGLHDVRNHRFLPLSHRQASYKSFDFSAKKAELKSEDDMLSLENISSESTYIAYINNIADRYVWVSISANVHGRIELLDLSDDLSLLANIEDNFPVGSALKVRVKSVDVAAKRLELTASSTISAKSLTLKDLKVGLILPARVTKASESSIIVQLNENIAGPVYPEQLADDYDASKPSDHKPGEIVRVCITEIDIPNKKVGLSTRPSRVLNSSLPVKDPEIKTKAQLKVHQVLRGFVKLIAENGVYIRLGPHVDAFVRIPNLSDSFIKDWKSAFQVNQMVTGKIIAAGPDMRTPQMTLKKSIVEGEFIQLTEFSDLEAGQIVTARVRKVQEYGVFLVVDRSQNVSGLCHVSEMADNKVEDVKALYKEGDVVKAKILAIEPAKRRISFGLKYSYVKGEEDSEDEDMDDGDQEDGSDLGGSDDEFDEEDVDMRSIKSVDSDEESTSEADADEHADGALKKSTAPGLSTSGFDWTGAALDFDAPNAASGESSDDGATKKKKKNKKATIKEDRTGDLDAYGPQSVADYERLLLGQPNSAELWVRYMVFQRELSEIEKARQIARRALATINPREEKERLDVWTALLHLENDFSGDETVEETFKEACQQNDAREAHERMIKIYISSGKLDKTDKLYQSMMKNKSFTPTPSFWLSYASFLMSTLQPPSPAQARALLQRAMQSVPSSEHRYLTAKFAALEFKSTNGDAERGRTIFEGLVSTWPNKGDIWDMYLSLEQAHGGEDNVRDLFERMTKLKMKKKRARTLFKKWRDWEGSVGNKKGIERVRALEAEWKEKKEEQGEADE</sequence>
<dbReference type="PANTHER" id="PTHR23270">
    <property type="entry name" value="PROGRAMMED CELL DEATH PROTEIN 11 PRE-RRNA PROCESSING PROTEIN RRP5"/>
    <property type="match status" value="1"/>
</dbReference>
<feature type="domain" description="S1 motif" evidence="12">
    <location>
        <begin position="868"/>
        <end position="937"/>
    </location>
</feature>
<dbReference type="OrthoDB" id="412781at2759"/>
<dbReference type="SMART" id="SM00386">
    <property type="entry name" value="HAT"/>
    <property type="match status" value="6"/>
</dbReference>
<dbReference type="CDD" id="cd05697">
    <property type="entry name" value="S1_Rrp5_repeat_hs5"/>
    <property type="match status" value="1"/>
</dbReference>
<dbReference type="CDD" id="cd05706">
    <property type="entry name" value="S1_Rrp5_repeat_sc10"/>
    <property type="match status" value="1"/>
</dbReference>
<comment type="function">
    <text evidence="8">Involved in the biogenesis of rRNA. Required for the formation of 18S and 5.8S rRNA.</text>
</comment>
<comment type="function">
    <text evidence="1">Component of the cleavage factor IA (CFIA) complex, which is involved in the endonucleolytic cleavage during polyadenylation-dependent pre-mRNA 3'-end formation.</text>
</comment>
<name>A0A9P9IBH2_9PLEO</name>
<dbReference type="FunFam" id="2.40.50.140:FF:000159">
    <property type="entry name" value="rRNA biogenesis protein rrp5"/>
    <property type="match status" value="1"/>
</dbReference>
<feature type="region of interest" description="Disordered" evidence="11">
    <location>
        <begin position="1511"/>
        <end position="1536"/>
    </location>
</feature>
<dbReference type="InterPro" id="IPR048058">
    <property type="entry name" value="Rrp5_S1_rpt_hs11_sc8"/>
</dbReference>
<dbReference type="InterPro" id="IPR012340">
    <property type="entry name" value="NA-bd_OB-fold"/>
</dbReference>
<feature type="domain" description="S1 motif" evidence="12">
    <location>
        <begin position="973"/>
        <end position="1049"/>
    </location>
</feature>
<dbReference type="PROSITE" id="PS50126">
    <property type="entry name" value="S1"/>
    <property type="match status" value="11"/>
</dbReference>
<dbReference type="InterPro" id="IPR057301">
    <property type="entry name" value="Rrp5_OB_4th"/>
</dbReference>
<evidence type="ECO:0000256" key="2">
    <source>
        <dbReference type="ARBA" id="ARBA00004604"/>
    </source>
</evidence>
<dbReference type="FunFam" id="2.40.50.140:FF:000103">
    <property type="entry name" value="protein RRP5 homolog"/>
    <property type="match status" value="2"/>
</dbReference>
<dbReference type="InterPro" id="IPR057302">
    <property type="entry name" value="Rrp5_S1"/>
</dbReference>
<dbReference type="Pfam" id="PF00575">
    <property type="entry name" value="S1"/>
    <property type="match status" value="4"/>
</dbReference>
<feature type="compositionally biased region" description="Basic and acidic residues" evidence="11">
    <location>
        <begin position="52"/>
        <end position="64"/>
    </location>
</feature>
<feature type="domain" description="S1 motif" evidence="12">
    <location>
        <begin position="1080"/>
        <end position="1151"/>
    </location>
</feature>
<protein>
    <recommendedName>
        <fullName evidence="9">rRNA biogenesis protein RRP5</fullName>
    </recommendedName>
    <alternativeName>
        <fullName evidence="10">Ribosomal RNA-processing protein 5</fullName>
    </alternativeName>
</protein>
<dbReference type="Pfam" id="PF24685">
    <property type="entry name" value="OB_RRP5_4th"/>
    <property type="match status" value="1"/>
</dbReference>
<feature type="region of interest" description="Disordered" evidence="11">
    <location>
        <begin position="1428"/>
        <end position="1494"/>
    </location>
</feature>
<evidence type="ECO:0000256" key="6">
    <source>
        <dbReference type="ARBA" id="ARBA00022737"/>
    </source>
</evidence>
<keyword evidence="6" id="KW-0677">Repeat</keyword>
<dbReference type="InterPro" id="IPR011990">
    <property type="entry name" value="TPR-like_helical_dom_sf"/>
</dbReference>
<comment type="caution">
    <text evidence="13">The sequence shown here is derived from an EMBL/GenBank/DDBJ whole genome shotgun (WGS) entry which is preliminary data.</text>
</comment>
<dbReference type="Gene3D" id="2.40.50.140">
    <property type="entry name" value="Nucleic acid-binding proteins"/>
    <property type="match status" value="10"/>
</dbReference>
<evidence type="ECO:0000256" key="10">
    <source>
        <dbReference type="ARBA" id="ARBA00076674"/>
    </source>
</evidence>
<feature type="domain" description="S1 motif" evidence="12">
    <location>
        <begin position="1167"/>
        <end position="1236"/>
    </location>
</feature>
<evidence type="ECO:0000256" key="3">
    <source>
        <dbReference type="ARBA" id="ARBA00022517"/>
    </source>
</evidence>